<sequence>MLSFLKNLAGYKADKAIEAGIGFYAKIDPEGLTETELRTMEEALDKLGIEVAAAQQAYDKERKEADAIAALLRQRMAAAELLQSQADAEADPARKAKLEQSLTNLLAMLEQMTPEVEREESEARDAAEFVASLQQSYKEMAEQLKGARAQLEQAQRDMKKAEMARTRADREAESARVAAGLTQRVSGLGVALKAMREQADRDNAQAQSAQMKAKLLRPTKPEQDDPDIAAALAAASGTPRPATGLSDRLAALKAKHG</sequence>
<proteinExistence type="predicted"/>
<organism evidence="3 4">
    <name type="scientific">Azospirillum oleiclasticum</name>
    <dbReference type="NCBI Taxonomy" id="2735135"/>
    <lineage>
        <taxon>Bacteria</taxon>
        <taxon>Pseudomonadati</taxon>
        <taxon>Pseudomonadota</taxon>
        <taxon>Alphaproteobacteria</taxon>
        <taxon>Rhodospirillales</taxon>
        <taxon>Azospirillaceae</taxon>
        <taxon>Azospirillum</taxon>
    </lineage>
</organism>
<accession>A0ABX2TIN2</accession>
<keyword evidence="1" id="KW-0175">Coiled coil</keyword>
<keyword evidence="4" id="KW-1185">Reference proteome</keyword>
<evidence type="ECO:0000256" key="1">
    <source>
        <dbReference type="SAM" id="Coils"/>
    </source>
</evidence>
<evidence type="ECO:0000256" key="2">
    <source>
        <dbReference type="SAM" id="MobiDB-lite"/>
    </source>
</evidence>
<evidence type="ECO:0000313" key="4">
    <source>
        <dbReference type="Proteomes" id="UP000584642"/>
    </source>
</evidence>
<reference evidence="3 4" key="1">
    <citation type="submission" date="2020-05" db="EMBL/GenBank/DDBJ databases">
        <title>Azospirillum oleiclasticum sp. nov, a nitrogen-fixing and heavy crude oil-emulsifying bacterium isolated from the crude oil of Yumen Oilfield.</title>
        <authorList>
            <person name="Wu D."/>
            <person name="Cai M."/>
            <person name="Zhang X."/>
        </authorList>
    </citation>
    <scope>NUCLEOTIDE SEQUENCE [LARGE SCALE GENOMIC DNA]</scope>
    <source>
        <strain evidence="3 4">ROY-1-1-2</strain>
    </source>
</reference>
<feature type="coiled-coil region" evidence="1">
    <location>
        <begin position="37"/>
        <end position="64"/>
    </location>
</feature>
<gene>
    <name evidence="3" type="ORF">HND93_30680</name>
</gene>
<dbReference type="Proteomes" id="UP000584642">
    <property type="component" value="Unassembled WGS sequence"/>
</dbReference>
<dbReference type="RefSeq" id="WP_180285868.1">
    <property type="nucleotide sequence ID" value="NZ_JABFDB010000035.1"/>
</dbReference>
<dbReference type="EMBL" id="JABFDB010000035">
    <property type="protein sequence ID" value="NYZ24091.1"/>
    <property type="molecule type" value="Genomic_DNA"/>
</dbReference>
<name>A0ABX2TIN2_9PROT</name>
<evidence type="ECO:0008006" key="5">
    <source>
        <dbReference type="Google" id="ProtNLM"/>
    </source>
</evidence>
<evidence type="ECO:0000313" key="3">
    <source>
        <dbReference type="EMBL" id="NYZ24091.1"/>
    </source>
</evidence>
<comment type="caution">
    <text evidence="3">The sequence shown here is derived from an EMBL/GenBank/DDBJ whole genome shotgun (WGS) entry which is preliminary data.</text>
</comment>
<feature type="region of interest" description="Disordered" evidence="2">
    <location>
        <begin position="200"/>
        <end position="228"/>
    </location>
</feature>
<protein>
    <recommendedName>
        <fullName evidence="5">PspA/IM30 family protein</fullName>
    </recommendedName>
</protein>